<keyword evidence="1" id="KW-1133">Transmembrane helix</keyword>
<keyword evidence="1" id="KW-0472">Membrane</keyword>
<comment type="caution">
    <text evidence="3">The sequence shown here is derived from an EMBL/GenBank/DDBJ whole genome shotgun (WGS) entry which is preliminary data.</text>
</comment>
<gene>
    <name evidence="3" type="ORF">LX24_01271</name>
</gene>
<dbReference type="AlphaFoldDB" id="A0A5S4ZSW9"/>
<dbReference type="RefSeq" id="WP_166511303.1">
    <property type="nucleotide sequence ID" value="NZ_VNHM01000006.1"/>
</dbReference>
<feature type="transmembrane region" description="Helical" evidence="1">
    <location>
        <begin position="12"/>
        <end position="36"/>
    </location>
</feature>
<evidence type="ECO:0000256" key="1">
    <source>
        <dbReference type="SAM" id="Phobius"/>
    </source>
</evidence>
<reference evidence="3 4" key="1">
    <citation type="submission" date="2019-07" db="EMBL/GenBank/DDBJ databases">
        <title>Genomic Encyclopedia of Type Strains, Phase I: the one thousand microbial genomes (KMG-I) project.</title>
        <authorList>
            <person name="Kyrpides N."/>
        </authorList>
    </citation>
    <scope>NUCLEOTIDE SEQUENCE [LARGE SCALE GENOMIC DNA]</scope>
    <source>
        <strain evidence="3 4">DSM 6562</strain>
    </source>
</reference>
<evidence type="ECO:0000313" key="4">
    <source>
        <dbReference type="Proteomes" id="UP000323166"/>
    </source>
</evidence>
<name>A0A5S4ZSW9_9FIRM</name>
<keyword evidence="1" id="KW-0812">Transmembrane</keyword>
<feature type="domain" description="RND related barrel-sandwich hybrid" evidence="2">
    <location>
        <begin position="69"/>
        <end position="164"/>
    </location>
</feature>
<dbReference type="EMBL" id="VNHM01000006">
    <property type="protein sequence ID" value="TYO95881.1"/>
    <property type="molecule type" value="Genomic_DNA"/>
</dbReference>
<dbReference type="InterPro" id="IPR058709">
    <property type="entry name" value="BSH_RND-rel"/>
</dbReference>
<dbReference type="Pfam" id="PF26018">
    <property type="entry name" value="BSH_RND_rel"/>
    <property type="match status" value="1"/>
</dbReference>
<dbReference type="Proteomes" id="UP000323166">
    <property type="component" value="Unassembled WGS sequence"/>
</dbReference>
<proteinExistence type="predicted"/>
<organism evidence="3 4">
    <name type="scientific">Desulfallas thermosapovorans DSM 6562</name>
    <dbReference type="NCBI Taxonomy" id="1121431"/>
    <lineage>
        <taxon>Bacteria</taxon>
        <taxon>Bacillati</taxon>
        <taxon>Bacillota</taxon>
        <taxon>Clostridia</taxon>
        <taxon>Eubacteriales</taxon>
        <taxon>Desulfallaceae</taxon>
        <taxon>Desulfallas</taxon>
    </lineage>
</organism>
<keyword evidence="4" id="KW-1185">Reference proteome</keyword>
<protein>
    <submittedName>
        <fullName evidence="3">Putative membrane fusion protein</fullName>
    </submittedName>
</protein>
<sequence length="312" mass="34647">MGKYRVRPGRLIPALFVLLGGIGLILWGAFSTLAWAKNNVLLHLLDITVLVQGEVRETLATQGLLIKHEEPVKAPVSGQLHLLVQDGDRLRTGALMAEISGTSNEKIWSPRSGIFCTHLDNLENLLVPDMIDVLDLAAVEKISNNITPATNEVTGGQIIGKVVDNLQPVLVFIRLENPGEHVTRTFSKDAAVTLFWNGEKLNGKIMQIHSADSVLNMLVELPQYPEKYIHQRRVELDLVTRRMAGWLVPEEAIVFKEGKPGIYIVSKQIVRWIPVAVQDRLQGMVAVSGDKINNSVRFVKNPGWAREGVRLD</sequence>
<evidence type="ECO:0000259" key="2">
    <source>
        <dbReference type="Pfam" id="PF26018"/>
    </source>
</evidence>
<evidence type="ECO:0000313" key="3">
    <source>
        <dbReference type="EMBL" id="TYO95881.1"/>
    </source>
</evidence>
<accession>A0A5S4ZSW9</accession>